<dbReference type="EMBL" id="JBBLXS010000222">
    <property type="protein sequence ID" value="MEK0186490.1"/>
    <property type="molecule type" value="Genomic_DNA"/>
</dbReference>
<gene>
    <name evidence="1" type="ORF">WMG39_16770</name>
</gene>
<organism evidence="1 2">
    <name type="scientific">Microcoleus anatoxicus PTRS2</name>
    <dbReference type="NCBI Taxonomy" id="2705321"/>
    <lineage>
        <taxon>Bacteria</taxon>
        <taxon>Bacillati</taxon>
        <taxon>Cyanobacteriota</taxon>
        <taxon>Cyanophyceae</taxon>
        <taxon>Oscillatoriophycideae</taxon>
        <taxon>Oscillatoriales</taxon>
        <taxon>Microcoleaceae</taxon>
        <taxon>Microcoleus</taxon>
        <taxon>Microcoleus anatoxicus</taxon>
    </lineage>
</organism>
<evidence type="ECO:0000313" key="2">
    <source>
        <dbReference type="Proteomes" id="UP001384579"/>
    </source>
</evidence>
<reference evidence="1 2" key="1">
    <citation type="journal article" date="2020" name="Harmful Algae">
        <title>Molecular and morphological characterization of a novel dihydroanatoxin-a producing Microcoleus species (cyanobacteria) from the Russian River, California, USA.</title>
        <authorList>
            <person name="Conklin K.Y."/>
            <person name="Stancheva R."/>
            <person name="Otten T.G."/>
            <person name="Fadness R."/>
            <person name="Boyer G.L."/>
            <person name="Read B."/>
            <person name="Zhang X."/>
            <person name="Sheath R.G."/>
        </authorList>
    </citation>
    <scope>NUCLEOTIDE SEQUENCE [LARGE SCALE GENOMIC DNA]</scope>
    <source>
        <strain evidence="1 2">PTRS2</strain>
    </source>
</reference>
<name>A0ABU8YQ40_9CYAN</name>
<sequence length="108" mass="11161">MGLVRAFIQQAAITSFPNTSAVTEPAITTTSAVILAAKPAGNRRGFTVENDGATPIVIAYAATVSATARTVRLEINDYYEDTLNWQGSVSALSIGGAGSANVTELTIV</sequence>
<accession>A0ABU8YQ40</accession>
<dbReference type="RefSeq" id="WP_340541618.1">
    <property type="nucleotide sequence ID" value="NZ_JBBLXS010000222.1"/>
</dbReference>
<keyword evidence="2" id="KW-1185">Reference proteome</keyword>
<proteinExistence type="predicted"/>
<comment type="caution">
    <text evidence="1">The sequence shown here is derived from an EMBL/GenBank/DDBJ whole genome shotgun (WGS) entry which is preliminary data.</text>
</comment>
<dbReference type="Proteomes" id="UP001384579">
    <property type="component" value="Unassembled WGS sequence"/>
</dbReference>
<protein>
    <submittedName>
        <fullName evidence="1">Uncharacterized protein</fullName>
    </submittedName>
</protein>
<evidence type="ECO:0000313" key="1">
    <source>
        <dbReference type="EMBL" id="MEK0186490.1"/>
    </source>
</evidence>